<keyword evidence="5" id="KW-0540">Nuclease</keyword>
<evidence type="ECO:0000256" key="12">
    <source>
        <dbReference type="ARBA" id="ARBA00022918"/>
    </source>
</evidence>
<dbReference type="InterPro" id="IPR021109">
    <property type="entry name" value="Peptidase_aspartic_dom_sf"/>
</dbReference>
<feature type="compositionally biased region" description="Polar residues" evidence="14">
    <location>
        <begin position="217"/>
        <end position="227"/>
    </location>
</feature>
<keyword evidence="11" id="KW-0229">DNA integration</keyword>
<keyword evidence="8" id="KW-0378">Hydrolase</keyword>
<dbReference type="Gene3D" id="3.30.70.270">
    <property type="match status" value="2"/>
</dbReference>
<feature type="domain" description="Reverse transcriptase" evidence="15">
    <location>
        <begin position="484"/>
        <end position="664"/>
    </location>
</feature>
<evidence type="ECO:0000313" key="17">
    <source>
        <dbReference type="EMBL" id="KAH0814422.1"/>
    </source>
</evidence>
<dbReference type="InterPro" id="IPR043128">
    <property type="entry name" value="Rev_trsase/Diguanyl_cyclase"/>
</dbReference>
<keyword evidence="3" id="KW-0808">Transferase</keyword>
<proteinExistence type="predicted"/>
<dbReference type="Proteomes" id="UP000719412">
    <property type="component" value="Unassembled WGS sequence"/>
</dbReference>
<dbReference type="FunFam" id="1.10.340.70:FF:000001">
    <property type="entry name" value="Retrovirus-related Pol polyprotein from transposon gypsy-like Protein"/>
    <property type="match status" value="1"/>
</dbReference>
<evidence type="ECO:0000259" key="15">
    <source>
        <dbReference type="PROSITE" id="PS50878"/>
    </source>
</evidence>
<evidence type="ECO:0000256" key="7">
    <source>
        <dbReference type="ARBA" id="ARBA00022759"/>
    </source>
</evidence>
<organism evidence="17 18">
    <name type="scientific">Tenebrio molitor</name>
    <name type="common">Yellow mealworm beetle</name>
    <dbReference type="NCBI Taxonomy" id="7067"/>
    <lineage>
        <taxon>Eukaryota</taxon>
        <taxon>Metazoa</taxon>
        <taxon>Ecdysozoa</taxon>
        <taxon>Arthropoda</taxon>
        <taxon>Hexapoda</taxon>
        <taxon>Insecta</taxon>
        <taxon>Pterygota</taxon>
        <taxon>Neoptera</taxon>
        <taxon>Endopterygota</taxon>
        <taxon>Coleoptera</taxon>
        <taxon>Polyphaga</taxon>
        <taxon>Cucujiformia</taxon>
        <taxon>Tenebrionidae</taxon>
        <taxon>Tenebrio</taxon>
    </lineage>
</organism>
<dbReference type="SUPFAM" id="SSF57756">
    <property type="entry name" value="Retrovirus zinc finger-like domains"/>
    <property type="match status" value="1"/>
</dbReference>
<evidence type="ECO:0000256" key="6">
    <source>
        <dbReference type="ARBA" id="ARBA00022750"/>
    </source>
</evidence>
<evidence type="ECO:0000256" key="2">
    <source>
        <dbReference type="ARBA" id="ARBA00022670"/>
    </source>
</evidence>
<dbReference type="InterPro" id="IPR036397">
    <property type="entry name" value="RNaseH_sf"/>
</dbReference>
<dbReference type="PROSITE" id="PS00141">
    <property type="entry name" value="ASP_PROTEASE"/>
    <property type="match status" value="1"/>
</dbReference>
<gene>
    <name evidence="17" type="ORF">GEV33_008369</name>
</gene>
<dbReference type="GO" id="GO:0008270">
    <property type="term" value="F:zinc ion binding"/>
    <property type="evidence" value="ECO:0007669"/>
    <property type="project" value="InterPro"/>
</dbReference>
<dbReference type="Gene3D" id="3.10.10.10">
    <property type="entry name" value="HIV Type 1 Reverse Transcriptase, subunit A, domain 1"/>
    <property type="match status" value="1"/>
</dbReference>
<dbReference type="Pfam" id="PF03732">
    <property type="entry name" value="Retrotrans_gag"/>
    <property type="match status" value="1"/>
</dbReference>
<dbReference type="PANTHER" id="PTHR37984">
    <property type="entry name" value="PROTEIN CBG26694"/>
    <property type="match status" value="1"/>
</dbReference>
<evidence type="ECO:0000256" key="8">
    <source>
        <dbReference type="ARBA" id="ARBA00022801"/>
    </source>
</evidence>
<dbReference type="InterPro" id="IPR043502">
    <property type="entry name" value="DNA/RNA_pol_sf"/>
</dbReference>
<feature type="region of interest" description="Disordered" evidence="14">
    <location>
        <begin position="1271"/>
        <end position="1307"/>
    </location>
</feature>
<dbReference type="InterPro" id="IPR001584">
    <property type="entry name" value="Integrase_cat-core"/>
</dbReference>
<dbReference type="InterPro" id="IPR000477">
    <property type="entry name" value="RT_dom"/>
</dbReference>
<evidence type="ECO:0000313" key="18">
    <source>
        <dbReference type="Proteomes" id="UP000719412"/>
    </source>
</evidence>
<dbReference type="InterPro" id="IPR041588">
    <property type="entry name" value="Integrase_H2C2"/>
</dbReference>
<sequence length="1307" mass="149495">MRSGPLEFGATSSPRRTERVVEQIPSRSYHNWGQEIESWSIVFKGDRCNDLAVFDFIVEVNERCASLGLPQDDLLRHAKLLFKGDALIWYRMVENRVSSWPDLCDRLKEEFLPIGYSDTARENLLRYRQTGQSIGMFLARFEQLESYLPRPLPFPEKMTAIRRNILPYYQDRLWDKEVDTPDELYRLCRRLDANRLSIDQHVDAQRRAQSHKDRAANASTAPKVTTSRPEEITCPRCKKTGHEVRDCQYARKIKCFGCGRALPSIINSTKAALNYLFASSGKDESPQLKVSVCGCEFTALLDSGANRVFVGSAGWQKLRALGFQLHSTRIDSCTLASTSEISCIGAVNVPVTLESRVGIFEVLVVPDVRHEMILGIEFWIGMGIVPNLRHLTWEFADSQADVTLLPPLINHLMTKDDLTAVQKSDLESCVKEYFNRTKNTPLGCTNVVQHKITLIEGAKPVRARNYRVSPFIQRLIDKEVDEMLKLGVIERAESEWNSPYLMVPKKDGSYRFVIDFRGVNARCKRVCYPLPNISHILDNLGNAKYLSSLDIRSAYWEVPLEEGSRPLTAFSIPGRGQFQFRRMPFGLHSAPGTFQALVDKLFTPDLEPYVFAYLDDIIISTPDFETHRRILKTVFDKLSEAGLTLKESKCEFCKPELRYLGYVVNRRGLNVDPAKVSAVVDMPPPKGVRDVRRLIGMMSWYRRFVSNFSTMVAPLTNLTRKSTRFTWTVECEQAFTDVKNALVNALILSCPDFDHPFTLQCDASDVGIGAVLTQNINGQEHVICYLSRALLPAEQRYSTTEKECLSVIYAIERLRCYLEGTRFTVVTDHYSLLWQENVVPDCLSRAVAPVTAQIEQLEAAKRKGDKFIEQLIQKITENPLKYPNFRVRDGHVFKRVKRRDGELDPQWKWVVPKGSRDELLKRYHDDAATGGHLGVYKTYHKIHGSHTWPRMRADVCRYIRRCPVCASVKPEQRPPVGTMGSRPEISHPWQMISADLFGPLPRSTNGHEYVLVITDYFSKFPLFVPVRSPTARKVIDEIERRVFLMFGVPEFIIVDNGVQFGRSREFQNFLNNYGVKPYYNSLYTPQNNPTERVNRTMKSLIVSYTGQDQRKWDENLDRVACALRTAKDEATKQTPYLLNFGNEMIDHGTGHELRRTRESLDDGAEANPLGEQVTESKLDKVRRVVTGLINRYRNKAKRYYDAKRREVEYAVGDLVWKRSYPTTDGTKHFSAKLAKPFVGPFTITERLGKNVYALVDDLGVYKGKWHVKDLKPDHTRESEDDRDSSCPEFTGREYEDSDGGSDTSSNE</sequence>
<feature type="domain" description="Integrase catalytic" evidence="16">
    <location>
        <begin position="979"/>
        <end position="1143"/>
    </location>
</feature>
<dbReference type="Gene3D" id="3.30.420.10">
    <property type="entry name" value="Ribonuclease H-like superfamily/Ribonuclease H"/>
    <property type="match status" value="1"/>
</dbReference>
<evidence type="ECO:0000256" key="5">
    <source>
        <dbReference type="ARBA" id="ARBA00022722"/>
    </source>
</evidence>
<dbReference type="InterPro" id="IPR050951">
    <property type="entry name" value="Retrovirus_Pol_polyprotein"/>
</dbReference>
<evidence type="ECO:0000256" key="11">
    <source>
        <dbReference type="ARBA" id="ARBA00022908"/>
    </source>
</evidence>
<dbReference type="SUPFAM" id="SSF53098">
    <property type="entry name" value="Ribonuclease H-like"/>
    <property type="match status" value="1"/>
</dbReference>
<dbReference type="Gene3D" id="2.40.70.10">
    <property type="entry name" value="Acid Proteases"/>
    <property type="match status" value="1"/>
</dbReference>
<keyword evidence="12" id="KW-0695">RNA-directed DNA polymerase</keyword>
<dbReference type="CDD" id="cd01647">
    <property type="entry name" value="RT_LTR"/>
    <property type="match status" value="1"/>
</dbReference>
<evidence type="ECO:0000256" key="13">
    <source>
        <dbReference type="ARBA" id="ARBA00023268"/>
    </source>
</evidence>
<dbReference type="InterPro" id="IPR001969">
    <property type="entry name" value="Aspartic_peptidase_AS"/>
</dbReference>
<comment type="caution">
    <text evidence="17">The sequence shown here is derived from an EMBL/GenBank/DDBJ whole genome shotgun (WGS) entry which is preliminary data.</text>
</comment>
<evidence type="ECO:0000256" key="3">
    <source>
        <dbReference type="ARBA" id="ARBA00022679"/>
    </source>
</evidence>
<keyword evidence="2" id="KW-0645">Protease</keyword>
<keyword evidence="4" id="KW-0548">Nucleotidyltransferase</keyword>
<dbReference type="FunFam" id="3.30.70.270:FF:000020">
    <property type="entry name" value="Transposon Tf2-6 polyprotein-like Protein"/>
    <property type="match status" value="1"/>
</dbReference>
<accession>A0A8J6HHG2</accession>
<dbReference type="CDD" id="cd00303">
    <property type="entry name" value="retropepsin_like"/>
    <property type="match status" value="1"/>
</dbReference>
<dbReference type="GO" id="GO:0004519">
    <property type="term" value="F:endonuclease activity"/>
    <property type="evidence" value="ECO:0007669"/>
    <property type="project" value="UniProtKB-KW"/>
</dbReference>
<dbReference type="InterPro" id="IPR036875">
    <property type="entry name" value="Znf_CCHC_sf"/>
</dbReference>
<feature type="region of interest" description="Disordered" evidence="14">
    <location>
        <begin position="203"/>
        <end position="227"/>
    </location>
</feature>
<dbReference type="EMBL" id="JABDTM020024300">
    <property type="protein sequence ID" value="KAH0814422.1"/>
    <property type="molecule type" value="Genomic_DNA"/>
</dbReference>
<reference evidence="17" key="1">
    <citation type="journal article" date="2020" name="J Insects Food Feed">
        <title>The yellow mealworm (Tenebrio molitor) genome: a resource for the emerging insects as food and feed industry.</title>
        <authorList>
            <person name="Eriksson T."/>
            <person name="Andere A."/>
            <person name="Kelstrup H."/>
            <person name="Emery V."/>
            <person name="Picard C."/>
        </authorList>
    </citation>
    <scope>NUCLEOTIDE SEQUENCE</scope>
    <source>
        <strain evidence="17">Stoneville</strain>
        <tissue evidence="17">Whole head</tissue>
    </source>
</reference>
<dbReference type="GO" id="GO:0015074">
    <property type="term" value="P:DNA integration"/>
    <property type="evidence" value="ECO:0007669"/>
    <property type="project" value="UniProtKB-KW"/>
</dbReference>
<keyword evidence="6" id="KW-0064">Aspartyl protease</keyword>
<evidence type="ECO:0000256" key="4">
    <source>
        <dbReference type="ARBA" id="ARBA00022695"/>
    </source>
</evidence>
<dbReference type="GO" id="GO:0003964">
    <property type="term" value="F:RNA-directed DNA polymerase activity"/>
    <property type="evidence" value="ECO:0007669"/>
    <property type="project" value="UniProtKB-KW"/>
</dbReference>
<name>A0A8J6HHG2_TENMO</name>
<dbReference type="Pfam" id="PF00078">
    <property type="entry name" value="RVT_1"/>
    <property type="match status" value="1"/>
</dbReference>
<dbReference type="PROSITE" id="PS50878">
    <property type="entry name" value="RT_POL"/>
    <property type="match status" value="1"/>
</dbReference>
<feature type="compositionally biased region" description="Basic and acidic residues" evidence="14">
    <location>
        <begin position="1271"/>
        <end position="1294"/>
    </location>
</feature>
<dbReference type="GO" id="GO:0004190">
    <property type="term" value="F:aspartic-type endopeptidase activity"/>
    <property type="evidence" value="ECO:0007669"/>
    <property type="project" value="UniProtKB-KW"/>
</dbReference>
<dbReference type="CDD" id="cd09274">
    <property type="entry name" value="RNase_HI_RT_Ty3"/>
    <property type="match status" value="1"/>
</dbReference>
<keyword evidence="9" id="KW-0460">Magnesium</keyword>
<keyword evidence="18" id="KW-1185">Reference proteome</keyword>
<dbReference type="EC" id="2.7.7.49" evidence="1"/>
<evidence type="ECO:0000256" key="14">
    <source>
        <dbReference type="SAM" id="MobiDB-lite"/>
    </source>
</evidence>
<dbReference type="PROSITE" id="PS50994">
    <property type="entry name" value="INTEGRASE"/>
    <property type="match status" value="1"/>
</dbReference>
<dbReference type="SUPFAM" id="SSF56672">
    <property type="entry name" value="DNA/RNA polymerases"/>
    <property type="match status" value="1"/>
</dbReference>
<dbReference type="PANTHER" id="PTHR37984:SF5">
    <property type="entry name" value="PROTEIN NYNRIN-LIKE"/>
    <property type="match status" value="1"/>
</dbReference>
<evidence type="ECO:0000256" key="10">
    <source>
        <dbReference type="ARBA" id="ARBA00022884"/>
    </source>
</evidence>
<dbReference type="GO" id="GO:0006508">
    <property type="term" value="P:proteolysis"/>
    <property type="evidence" value="ECO:0007669"/>
    <property type="project" value="UniProtKB-KW"/>
</dbReference>
<dbReference type="Pfam" id="PF17919">
    <property type="entry name" value="RT_RNaseH_2"/>
    <property type="match status" value="1"/>
</dbReference>
<keyword evidence="10" id="KW-0694">RNA-binding</keyword>
<protein>
    <recommendedName>
        <fullName evidence="1">RNA-directed DNA polymerase</fullName>
        <ecNumber evidence="1">2.7.7.49</ecNumber>
    </recommendedName>
</protein>
<dbReference type="InterPro" id="IPR012337">
    <property type="entry name" value="RNaseH-like_sf"/>
</dbReference>
<evidence type="ECO:0000256" key="1">
    <source>
        <dbReference type="ARBA" id="ARBA00012493"/>
    </source>
</evidence>
<evidence type="ECO:0000256" key="9">
    <source>
        <dbReference type="ARBA" id="ARBA00022842"/>
    </source>
</evidence>
<dbReference type="InterPro" id="IPR005162">
    <property type="entry name" value="Retrotrans_gag_dom"/>
</dbReference>
<dbReference type="SUPFAM" id="SSF50630">
    <property type="entry name" value="Acid proteases"/>
    <property type="match status" value="1"/>
</dbReference>
<dbReference type="Gene3D" id="1.10.340.70">
    <property type="match status" value="1"/>
</dbReference>
<reference evidence="17" key="2">
    <citation type="submission" date="2021-08" db="EMBL/GenBank/DDBJ databases">
        <authorList>
            <person name="Eriksson T."/>
        </authorList>
    </citation>
    <scope>NUCLEOTIDE SEQUENCE</scope>
    <source>
        <strain evidence="17">Stoneville</strain>
        <tissue evidence="17">Whole head</tissue>
    </source>
</reference>
<keyword evidence="7" id="KW-0255">Endonuclease</keyword>
<dbReference type="Pfam" id="PF00665">
    <property type="entry name" value="rve"/>
    <property type="match status" value="1"/>
</dbReference>
<dbReference type="GO" id="GO:0003723">
    <property type="term" value="F:RNA binding"/>
    <property type="evidence" value="ECO:0007669"/>
    <property type="project" value="UniProtKB-KW"/>
</dbReference>
<keyword evidence="13" id="KW-0511">Multifunctional enzyme</keyword>
<dbReference type="GO" id="GO:0042575">
    <property type="term" value="C:DNA polymerase complex"/>
    <property type="evidence" value="ECO:0007669"/>
    <property type="project" value="UniProtKB-ARBA"/>
</dbReference>
<dbReference type="InterPro" id="IPR041577">
    <property type="entry name" value="RT_RNaseH_2"/>
</dbReference>
<dbReference type="Pfam" id="PF17921">
    <property type="entry name" value="Integrase_H2C2"/>
    <property type="match status" value="1"/>
</dbReference>
<evidence type="ECO:0000259" key="16">
    <source>
        <dbReference type="PROSITE" id="PS50994"/>
    </source>
</evidence>
<feature type="compositionally biased region" description="Basic and acidic residues" evidence="14">
    <location>
        <begin position="203"/>
        <end position="215"/>
    </location>
</feature>